<dbReference type="Pfam" id="PF03883">
    <property type="entry name" value="H2O2_YaaD"/>
    <property type="match status" value="1"/>
</dbReference>
<evidence type="ECO:0000313" key="1">
    <source>
        <dbReference type="EMBL" id="EAL7092275.1"/>
    </source>
</evidence>
<dbReference type="AlphaFoldDB" id="A0A5T1VRP7"/>
<reference evidence="1" key="1">
    <citation type="submission" date="2018-07" db="EMBL/GenBank/DDBJ databases">
        <authorList>
            <consortium name="NARMS: The National Antimicrobial Resistance Monitoring System"/>
        </authorList>
    </citation>
    <scope>NUCLEOTIDE SEQUENCE</scope>
    <source>
        <strain evidence="1">FSIS11811530</strain>
    </source>
</reference>
<name>A0A5T1VRP7_CAMJU</name>
<dbReference type="InterPro" id="IPR005583">
    <property type="entry name" value="YaaA"/>
</dbReference>
<sequence length="129" mass="15018">VVRASDTLPFYKFKQGAKIGNFAIEKFYKEHFSKALDEYLENEEILDLRAGFYDKFYTPKKKFYTYKFVKNGKVISHFAKAYRGILLSISAKNQVKNNKELLANLPSNLKLKEIQIKGLKEEIALEILD</sequence>
<feature type="non-terminal residue" evidence="1">
    <location>
        <position position="1"/>
    </location>
</feature>
<dbReference type="EMBL" id="AACQNU010000101">
    <property type="protein sequence ID" value="EAL7092275.1"/>
    <property type="molecule type" value="Genomic_DNA"/>
</dbReference>
<accession>A0A5T1VRP7</accession>
<comment type="caution">
    <text evidence="1">The sequence shown here is derived from an EMBL/GenBank/DDBJ whole genome shotgun (WGS) entry which is preliminary data.</text>
</comment>
<gene>
    <name evidence="1" type="ORF">DUH84_08955</name>
</gene>
<protein>
    <submittedName>
        <fullName evidence="1">Peroxide stress protein YaaA</fullName>
    </submittedName>
</protein>
<organism evidence="1">
    <name type="scientific">Campylobacter jejuni</name>
    <dbReference type="NCBI Taxonomy" id="197"/>
    <lineage>
        <taxon>Bacteria</taxon>
        <taxon>Pseudomonadati</taxon>
        <taxon>Campylobacterota</taxon>
        <taxon>Epsilonproteobacteria</taxon>
        <taxon>Campylobacterales</taxon>
        <taxon>Campylobacteraceae</taxon>
        <taxon>Campylobacter</taxon>
    </lineage>
</organism>
<proteinExistence type="predicted"/>